<comment type="cofactor">
    <cofactor evidence="14">
        <name>Mg(2+)</name>
        <dbReference type="ChEBI" id="CHEBI:18420"/>
    </cofactor>
    <text evidence="14">Binds 1 Mg(2+) ion per subunit.</text>
</comment>
<dbReference type="SUPFAM" id="SSF52518">
    <property type="entry name" value="Thiamin diphosphate-binding fold (THDP-binding)"/>
    <property type="match status" value="2"/>
</dbReference>
<dbReference type="Pfam" id="PF02776">
    <property type="entry name" value="TPP_enzyme_N"/>
    <property type="match status" value="1"/>
</dbReference>
<dbReference type="GO" id="GO:0050660">
    <property type="term" value="F:flavin adenine dinucleotide binding"/>
    <property type="evidence" value="ECO:0007669"/>
    <property type="project" value="InterPro"/>
</dbReference>
<keyword evidence="9" id="KW-0274">FAD</keyword>
<evidence type="ECO:0000256" key="13">
    <source>
        <dbReference type="ARBA" id="ARBA00048670"/>
    </source>
</evidence>
<feature type="domain" description="Thiamine pyrophosphate enzyme central" evidence="15">
    <location>
        <begin position="197"/>
        <end position="331"/>
    </location>
</feature>
<dbReference type="GO" id="GO:0009099">
    <property type="term" value="P:L-valine biosynthetic process"/>
    <property type="evidence" value="ECO:0007669"/>
    <property type="project" value="UniProtKB-UniPathway"/>
</dbReference>
<protein>
    <recommendedName>
        <fullName evidence="4 14">Acetolactate synthase</fullName>
        <ecNumber evidence="4 14">2.2.1.6</ecNumber>
    </recommendedName>
</protein>
<evidence type="ECO:0000256" key="9">
    <source>
        <dbReference type="ARBA" id="ARBA00022827"/>
    </source>
</evidence>
<evidence type="ECO:0000256" key="8">
    <source>
        <dbReference type="ARBA" id="ARBA00022723"/>
    </source>
</evidence>
<evidence type="ECO:0000259" key="16">
    <source>
        <dbReference type="Pfam" id="PF02775"/>
    </source>
</evidence>
<feature type="domain" description="Thiamine pyrophosphate enzyme TPP-binding" evidence="16">
    <location>
        <begin position="393"/>
        <end position="540"/>
    </location>
</feature>
<name>A0A563DHD3_9FLAO</name>
<dbReference type="EC" id="2.2.1.6" evidence="4 14"/>
<keyword evidence="5 14" id="KW-0028">Amino-acid biosynthesis</keyword>
<comment type="cofactor">
    <cofactor evidence="14">
        <name>thiamine diphosphate</name>
        <dbReference type="ChEBI" id="CHEBI:58937"/>
    </cofactor>
    <text evidence="14">Binds 1 thiamine pyrophosphate per subunit.</text>
</comment>
<dbReference type="InterPro" id="IPR039368">
    <property type="entry name" value="AHAS_TPP"/>
</dbReference>
<evidence type="ECO:0000256" key="14">
    <source>
        <dbReference type="RuleBase" id="RU003591"/>
    </source>
</evidence>
<evidence type="ECO:0000256" key="4">
    <source>
        <dbReference type="ARBA" id="ARBA00013145"/>
    </source>
</evidence>
<dbReference type="Pfam" id="PF02775">
    <property type="entry name" value="TPP_enzyme_C"/>
    <property type="match status" value="1"/>
</dbReference>
<evidence type="ECO:0000256" key="6">
    <source>
        <dbReference type="ARBA" id="ARBA00022630"/>
    </source>
</evidence>
<dbReference type="GO" id="GO:0009097">
    <property type="term" value="P:isoleucine biosynthetic process"/>
    <property type="evidence" value="ECO:0007669"/>
    <property type="project" value="UniProtKB-UniPathway"/>
</dbReference>
<keyword evidence="19" id="KW-1185">Reference proteome</keyword>
<evidence type="ECO:0000259" key="15">
    <source>
        <dbReference type="Pfam" id="PF00205"/>
    </source>
</evidence>
<dbReference type="InterPro" id="IPR011766">
    <property type="entry name" value="TPP_enzyme_TPP-bd"/>
</dbReference>
<dbReference type="GO" id="GO:0005948">
    <property type="term" value="C:acetolactate synthase complex"/>
    <property type="evidence" value="ECO:0007669"/>
    <property type="project" value="TreeGrafter"/>
</dbReference>
<dbReference type="UniPathway" id="UPA00047">
    <property type="reaction ID" value="UER00055"/>
</dbReference>
<comment type="similarity">
    <text evidence="3 14">Belongs to the TPP enzyme family.</text>
</comment>
<dbReference type="InterPro" id="IPR045229">
    <property type="entry name" value="TPP_enz"/>
</dbReference>
<dbReference type="PANTHER" id="PTHR18968">
    <property type="entry name" value="THIAMINE PYROPHOSPHATE ENZYMES"/>
    <property type="match status" value="1"/>
</dbReference>
<keyword evidence="10 14" id="KW-0460">Magnesium</keyword>
<keyword evidence="7 14" id="KW-0808">Transferase</keyword>
<dbReference type="FunFam" id="3.40.50.970:FF:000016">
    <property type="entry name" value="Acetolactate synthase"/>
    <property type="match status" value="1"/>
</dbReference>
<evidence type="ECO:0000256" key="2">
    <source>
        <dbReference type="ARBA" id="ARBA00005025"/>
    </source>
</evidence>
<dbReference type="FunFam" id="3.40.50.1220:FF:000008">
    <property type="entry name" value="Acetolactate synthase"/>
    <property type="match status" value="1"/>
</dbReference>
<dbReference type="FunFam" id="3.40.50.970:FF:000007">
    <property type="entry name" value="Acetolactate synthase"/>
    <property type="match status" value="1"/>
</dbReference>
<dbReference type="RefSeq" id="WP_146291821.1">
    <property type="nucleotide sequence ID" value="NZ_SELH01000014.1"/>
</dbReference>
<organism evidence="18 19">
    <name type="scientific">Apibacter muscae</name>
    <dbReference type="NCBI Taxonomy" id="2509004"/>
    <lineage>
        <taxon>Bacteria</taxon>
        <taxon>Pseudomonadati</taxon>
        <taxon>Bacteroidota</taxon>
        <taxon>Flavobacteriia</taxon>
        <taxon>Flavobacteriales</taxon>
        <taxon>Weeksellaceae</taxon>
        <taxon>Apibacter</taxon>
    </lineage>
</organism>
<dbReference type="NCBIfam" id="TIGR00118">
    <property type="entry name" value="acolac_lg"/>
    <property type="match status" value="1"/>
</dbReference>
<dbReference type="AlphaFoldDB" id="A0A563DHD3"/>
<dbReference type="PANTHER" id="PTHR18968:SF13">
    <property type="entry name" value="ACETOLACTATE SYNTHASE CATALYTIC SUBUNIT, MITOCHONDRIAL"/>
    <property type="match status" value="1"/>
</dbReference>
<accession>A0A563DHD3</accession>
<feature type="domain" description="Thiamine pyrophosphate enzyme N-terminal TPP-binding" evidence="17">
    <location>
        <begin position="7"/>
        <end position="122"/>
    </location>
</feature>
<sequence length="569" mass="62299">MSNNKISGSEALIRSLIAEGADTIFGYPGGAIMPVFDTLYDYKDKIKHYLVRHEQAAAHSAQGYARVTGKAGIVLVTSGPGATNTITGIADAMIDSTPLIVIAGQVSSSLLGSDAFQEADIVGITKPICKWAYQVRKAEDIAWAIARAFYIANTGRKGPVVIDITKDAQQGLLEYSYKPMNFIRSYQPVPDINLNDIQEAAKLINGAKKPLALIGQGVLLGEAENELKIFLEKADIPAASTILGLSALPTNHPLNMGMLGMHGNVAPNMKTNECDVLIAIGMRFDDRVTGDLNTYAKQAKVIHFDIDPAEIDKNVKTTVKVLGDAKETLSEVTKFISENKHTEWKNSFKVFIDKEEKFVIEEEIHPQDGGIKMGEVVRKVSEATNNEGILVTDVGQHQMMGVRYFKYKETRSVVTSGGLGTMGFGLPAAIGAKIGNPDRTVCLFVGDGGFQMTLQELGTIMQYGIDVKIIILNNHFLGMVRQWQELFFDERYSETIMDNPDFEAIAKAYRIEAKTINKREDLDAAIHEMIQHKGSYLLDIQVELKGMVYPMVPAGTCVTNILLGNSEKA</sequence>
<dbReference type="GO" id="GO:0030976">
    <property type="term" value="F:thiamine pyrophosphate binding"/>
    <property type="evidence" value="ECO:0007669"/>
    <property type="project" value="UniProtKB-UniRule"/>
</dbReference>
<evidence type="ECO:0000259" key="17">
    <source>
        <dbReference type="Pfam" id="PF02776"/>
    </source>
</evidence>
<dbReference type="InterPro" id="IPR029061">
    <property type="entry name" value="THDP-binding"/>
</dbReference>
<dbReference type="InterPro" id="IPR012846">
    <property type="entry name" value="Acetolactate_synth_lsu"/>
</dbReference>
<dbReference type="CDD" id="cd07035">
    <property type="entry name" value="TPP_PYR_POX_like"/>
    <property type="match status" value="1"/>
</dbReference>
<evidence type="ECO:0000256" key="7">
    <source>
        <dbReference type="ARBA" id="ARBA00022679"/>
    </source>
</evidence>
<dbReference type="InterPro" id="IPR012000">
    <property type="entry name" value="Thiamin_PyroP_enz_cen_dom"/>
</dbReference>
<dbReference type="Proteomes" id="UP000319499">
    <property type="component" value="Unassembled WGS sequence"/>
</dbReference>
<dbReference type="SUPFAM" id="SSF52467">
    <property type="entry name" value="DHS-like NAD/FAD-binding domain"/>
    <property type="match status" value="1"/>
</dbReference>
<dbReference type="GO" id="GO:0000287">
    <property type="term" value="F:magnesium ion binding"/>
    <property type="evidence" value="ECO:0007669"/>
    <property type="project" value="UniProtKB-UniRule"/>
</dbReference>
<dbReference type="OrthoDB" id="4494979at2"/>
<keyword evidence="8 14" id="KW-0479">Metal-binding</keyword>
<reference evidence="18 19" key="1">
    <citation type="submission" date="2019-02" db="EMBL/GenBank/DDBJ databases">
        <title>Apibacter muscae sp. nov.: a novel member of the house fly microbiota.</title>
        <authorList>
            <person name="Park R."/>
        </authorList>
    </citation>
    <scope>NUCLEOTIDE SEQUENCE [LARGE SCALE GENOMIC DNA]</scope>
    <source>
        <strain evidence="18 19">AL1</strain>
    </source>
</reference>
<comment type="pathway">
    <text evidence="1 14">Amino-acid biosynthesis; L-isoleucine biosynthesis; L-isoleucine from 2-oxobutanoate: step 1/4.</text>
</comment>
<dbReference type="InterPro" id="IPR029035">
    <property type="entry name" value="DHS-like_NAD/FAD-binding_dom"/>
</dbReference>
<proteinExistence type="inferred from homology"/>
<dbReference type="Pfam" id="PF00205">
    <property type="entry name" value="TPP_enzyme_M"/>
    <property type="match status" value="1"/>
</dbReference>
<evidence type="ECO:0000256" key="11">
    <source>
        <dbReference type="ARBA" id="ARBA00023052"/>
    </source>
</evidence>
<dbReference type="InterPro" id="IPR012001">
    <property type="entry name" value="Thiamin_PyroP_enz_TPP-bd_dom"/>
</dbReference>
<dbReference type="Gene3D" id="3.40.50.970">
    <property type="match status" value="2"/>
</dbReference>
<dbReference type="Gene3D" id="3.40.50.1220">
    <property type="entry name" value="TPP-binding domain"/>
    <property type="match status" value="1"/>
</dbReference>
<evidence type="ECO:0000256" key="12">
    <source>
        <dbReference type="ARBA" id="ARBA00023304"/>
    </source>
</evidence>
<keyword evidence="12 14" id="KW-0100">Branched-chain amino acid biosynthesis</keyword>
<evidence type="ECO:0000256" key="5">
    <source>
        <dbReference type="ARBA" id="ARBA00022605"/>
    </source>
</evidence>
<comment type="pathway">
    <text evidence="2 14">Amino-acid biosynthesis; L-valine biosynthesis; L-valine from pyruvate: step 1/4.</text>
</comment>
<evidence type="ECO:0000256" key="3">
    <source>
        <dbReference type="ARBA" id="ARBA00007812"/>
    </source>
</evidence>
<dbReference type="EMBL" id="SELH01000014">
    <property type="protein sequence ID" value="TWP29431.1"/>
    <property type="molecule type" value="Genomic_DNA"/>
</dbReference>
<evidence type="ECO:0000256" key="1">
    <source>
        <dbReference type="ARBA" id="ARBA00004974"/>
    </source>
</evidence>
<gene>
    <name evidence="18" type="primary">ilvB</name>
    <name evidence="18" type="ORF">ETU09_03015</name>
</gene>
<dbReference type="CDD" id="cd02015">
    <property type="entry name" value="TPP_AHAS"/>
    <property type="match status" value="1"/>
</dbReference>
<evidence type="ECO:0000313" key="19">
    <source>
        <dbReference type="Proteomes" id="UP000319499"/>
    </source>
</evidence>
<comment type="catalytic activity">
    <reaction evidence="13 14">
        <text>2 pyruvate + H(+) = (2S)-2-acetolactate + CO2</text>
        <dbReference type="Rhea" id="RHEA:25249"/>
        <dbReference type="ChEBI" id="CHEBI:15361"/>
        <dbReference type="ChEBI" id="CHEBI:15378"/>
        <dbReference type="ChEBI" id="CHEBI:16526"/>
        <dbReference type="ChEBI" id="CHEBI:58476"/>
        <dbReference type="EC" id="2.2.1.6"/>
    </reaction>
</comment>
<keyword evidence="6" id="KW-0285">Flavoprotein</keyword>
<evidence type="ECO:0000313" key="18">
    <source>
        <dbReference type="EMBL" id="TWP29431.1"/>
    </source>
</evidence>
<dbReference type="UniPathway" id="UPA00049">
    <property type="reaction ID" value="UER00059"/>
</dbReference>
<dbReference type="GO" id="GO:0003984">
    <property type="term" value="F:acetolactate synthase activity"/>
    <property type="evidence" value="ECO:0007669"/>
    <property type="project" value="UniProtKB-EC"/>
</dbReference>
<keyword evidence="11 14" id="KW-0786">Thiamine pyrophosphate</keyword>
<evidence type="ECO:0000256" key="10">
    <source>
        <dbReference type="ARBA" id="ARBA00022842"/>
    </source>
</evidence>
<comment type="caution">
    <text evidence="18">The sequence shown here is derived from an EMBL/GenBank/DDBJ whole genome shotgun (WGS) entry which is preliminary data.</text>
</comment>